<feature type="domain" description="Extradiol ring-cleavage dioxygenase class III enzyme subunit B" evidence="1">
    <location>
        <begin position="5"/>
        <end position="55"/>
    </location>
</feature>
<protein>
    <recommendedName>
        <fullName evidence="1">Extradiol ring-cleavage dioxygenase class III enzyme subunit B domain-containing protein</fullName>
    </recommendedName>
</protein>
<evidence type="ECO:0000259" key="1">
    <source>
        <dbReference type="Pfam" id="PF02900"/>
    </source>
</evidence>
<sequence>MLVFAAISPHPPIILPSVGSPEDRAQVKNTIKALENLGKKLKEINPDSIIISSPHPDWGFNVPLFFLAKDFKRDIKTYLTGLEPPEFYFEKGKKVFHETYNMKHETDRKVAIIGSGDLSHCLKEDGPYGFHPDGPKFDKALLEYLKKKDIENFLKLDDYFPQAGECGLRSFSFLLGVLEESKIEWEPEILSYEAPFGVGYLVANFKIKKYEN</sequence>
<dbReference type="CDD" id="cd07951">
    <property type="entry name" value="ED_3B_N_AMMECR1"/>
    <property type="match status" value="1"/>
</dbReference>
<dbReference type="GO" id="GO:0016702">
    <property type="term" value="F:oxidoreductase activity, acting on single donors with incorporation of molecular oxygen, incorporation of two atoms of oxygen"/>
    <property type="evidence" value="ECO:0007669"/>
    <property type="project" value="UniProtKB-ARBA"/>
</dbReference>
<feature type="domain" description="Extradiol ring-cleavage dioxygenase class III enzyme subunit B" evidence="1">
    <location>
        <begin position="56"/>
        <end position="202"/>
    </location>
</feature>
<organism evidence="2">
    <name type="scientific">marine sediment metagenome</name>
    <dbReference type="NCBI Taxonomy" id="412755"/>
    <lineage>
        <taxon>unclassified sequences</taxon>
        <taxon>metagenomes</taxon>
        <taxon>ecological metagenomes</taxon>
    </lineage>
</organism>
<dbReference type="InterPro" id="IPR004183">
    <property type="entry name" value="Xdiol_dOase_suB"/>
</dbReference>
<proteinExistence type="predicted"/>
<comment type="caution">
    <text evidence="2">The sequence shown here is derived from an EMBL/GenBank/DDBJ whole genome shotgun (WGS) entry which is preliminary data.</text>
</comment>
<name>X1JR59_9ZZZZ</name>
<reference evidence="2" key="1">
    <citation type="journal article" date="2014" name="Front. Microbiol.">
        <title>High frequency of phylogenetically diverse reductive dehalogenase-homologous genes in deep subseafloor sedimentary metagenomes.</title>
        <authorList>
            <person name="Kawai M."/>
            <person name="Futagami T."/>
            <person name="Toyoda A."/>
            <person name="Takaki Y."/>
            <person name="Nishi S."/>
            <person name="Hori S."/>
            <person name="Arai W."/>
            <person name="Tsubouchi T."/>
            <person name="Morono Y."/>
            <person name="Uchiyama I."/>
            <person name="Ito T."/>
            <person name="Fujiyama A."/>
            <person name="Inagaki F."/>
            <person name="Takami H."/>
        </authorList>
    </citation>
    <scope>NUCLEOTIDE SEQUENCE</scope>
    <source>
        <strain evidence="2">Expedition CK06-06</strain>
    </source>
</reference>
<dbReference type="SUPFAM" id="SSF53213">
    <property type="entry name" value="LigB-like"/>
    <property type="match status" value="1"/>
</dbReference>
<dbReference type="Gene3D" id="3.40.830.10">
    <property type="entry name" value="LigB-like"/>
    <property type="match status" value="2"/>
</dbReference>
<dbReference type="GO" id="GO:0008198">
    <property type="term" value="F:ferrous iron binding"/>
    <property type="evidence" value="ECO:0007669"/>
    <property type="project" value="InterPro"/>
</dbReference>
<dbReference type="EMBL" id="BARV01001465">
    <property type="protein sequence ID" value="GAH96532.1"/>
    <property type="molecule type" value="Genomic_DNA"/>
</dbReference>
<dbReference type="AlphaFoldDB" id="X1JR59"/>
<gene>
    <name evidence="2" type="ORF">S06H3_04237</name>
</gene>
<accession>X1JR59</accession>
<dbReference type="Pfam" id="PF02900">
    <property type="entry name" value="LigB"/>
    <property type="match status" value="2"/>
</dbReference>
<evidence type="ECO:0000313" key="2">
    <source>
        <dbReference type="EMBL" id="GAH96532.1"/>
    </source>
</evidence>